<feature type="compositionally biased region" description="Polar residues" evidence="2">
    <location>
        <begin position="618"/>
        <end position="644"/>
    </location>
</feature>
<feature type="compositionally biased region" description="Low complexity" evidence="2">
    <location>
        <begin position="348"/>
        <end position="357"/>
    </location>
</feature>
<comment type="caution">
    <text evidence="4">The sequence shown here is derived from an EMBL/GenBank/DDBJ whole genome shotgun (WGS) entry which is preliminary data.</text>
</comment>
<gene>
    <name evidence="4" type="ORF">G2W53_002564</name>
</gene>
<evidence type="ECO:0000256" key="2">
    <source>
        <dbReference type="SAM" id="MobiDB-lite"/>
    </source>
</evidence>
<dbReference type="Pfam" id="PF13920">
    <property type="entry name" value="zf-C3HC4_3"/>
    <property type="match status" value="1"/>
</dbReference>
<keyword evidence="5" id="KW-1185">Reference proteome</keyword>
<organism evidence="4 5">
    <name type="scientific">Senna tora</name>
    <dbReference type="NCBI Taxonomy" id="362788"/>
    <lineage>
        <taxon>Eukaryota</taxon>
        <taxon>Viridiplantae</taxon>
        <taxon>Streptophyta</taxon>
        <taxon>Embryophyta</taxon>
        <taxon>Tracheophyta</taxon>
        <taxon>Spermatophyta</taxon>
        <taxon>Magnoliopsida</taxon>
        <taxon>eudicotyledons</taxon>
        <taxon>Gunneridae</taxon>
        <taxon>Pentapetalae</taxon>
        <taxon>rosids</taxon>
        <taxon>fabids</taxon>
        <taxon>Fabales</taxon>
        <taxon>Fabaceae</taxon>
        <taxon>Caesalpinioideae</taxon>
        <taxon>Cassia clade</taxon>
        <taxon>Senna</taxon>
    </lineage>
</organism>
<dbReference type="SUPFAM" id="SSF57850">
    <property type="entry name" value="RING/U-box"/>
    <property type="match status" value="1"/>
</dbReference>
<sequence length="763" mass="86696">MASSQVEFAASSSPFGYHHRNRCSNFNHFVRDNQINSKKNLRKLRFTPKREQQDDSSNWKILEDSNYKKSNSTPHSPLSSDDSAKSSNLGASSLVQIWEKRLTRSNYSESSDDNQEYSESNKTGSSGESQSSSPQGQVGGERERVRVADIIKRLRATCGGEEVSSEQEQCSSANAMGCGSPRIVEQTENRVFAVNSPRFRGRQAFTNLLMQMERDRHGDLNNLADRGVVSKFPHKGRIQSLLRLKLMQRGVAANDQCRSPSQVIRQPQGSVITRLRERFSTGVENGTAVQAEVAVDSRSPSRDTLNNNVTQMDNNTPATLTRLIQSCHCTTPTQNPVSHNKEEDHPTSEYTTTTSSEAQNVEVQNNYNVDTTSPSSSSSMADDSKENIEIGEIKVEGSDHEKHVIAEASYIDEEEEVSEEEFGENNFEEIQEVETNEQCYNDEASFDWISQISKPRSYWESLREAWYREVLETESKNEDICQLLQRKPVSTFLSSNFRERMDRLMESHIGTQTNLFSNNVEDDELDQQGRMDQLIAFLQEHMHSSKREREEKEDIKEEEEEEEEGEQEEHEEEILISSSYNEESDSINQSSSPARTLSSSLSTTCHYRDNEVGDDSDVSASTSLPQPSQTHSFYQQSPEYSSSTNHSIEMDLVYELRGHMKQLYQEMSELRKSIKSCMDMQMTLQKSMIRESHTAKGGRKSHDRALKKGNCCICYKMKADSLFYRCGHMCTCLKCANELQWKNGLCPICQATIIDVVRVYVDA</sequence>
<evidence type="ECO:0000256" key="1">
    <source>
        <dbReference type="PROSITE-ProRule" id="PRU00175"/>
    </source>
</evidence>
<evidence type="ECO:0000259" key="3">
    <source>
        <dbReference type="PROSITE" id="PS50089"/>
    </source>
</evidence>
<dbReference type="PANTHER" id="PTHR47820">
    <property type="entry name" value="BNAC05G24000D PROTEIN"/>
    <property type="match status" value="1"/>
</dbReference>
<dbReference type="CDD" id="cd16647">
    <property type="entry name" value="mRING-HC-C3HC5_NEU1"/>
    <property type="match status" value="1"/>
</dbReference>
<dbReference type="InterPro" id="IPR013083">
    <property type="entry name" value="Znf_RING/FYVE/PHD"/>
</dbReference>
<feature type="domain" description="RING-type" evidence="3">
    <location>
        <begin position="711"/>
        <end position="750"/>
    </location>
</feature>
<feature type="region of interest" description="Disordered" evidence="2">
    <location>
        <begin position="44"/>
        <end position="87"/>
    </location>
</feature>
<feature type="compositionally biased region" description="Low complexity" evidence="2">
    <location>
        <begin position="590"/>
        <end position="604"/>
    </location>
</feature>
<dbReference type="OrthoDB" id="6078042at2759"/>
<feature type="compositionally biased region" description="Low complexity" evidence="2">
    <location>
        <begin position="76"/>
        <end position="87"/>
    </location>
</feature>
<keyword evidence="1" id="KW-0863">Zinc-finger</keyword>
<evidence type="ECO:0000313" key="4">
    <source>
        <dbReference type="EMBL" id="KAF7840266.1"/>
    </source>
</evidence>
<protein>
    <submittedName>
        <fullName evidence="4">Protein neuralized</fullName>
    </submittedName>
</protein>
<feature type="compositionally biased region" description="Polar residues" evidence="2">
    <location>
        <begin position="302"/>
        <end position="314"/>
    </location>
</feature>
<feature type="compositionally biased region" description="Basic and acidic residues" evidence="2">
    <location>
        <begin position="540"/>
        <end position="555"/>
    </location>
</feature>
<feature type="region of interest" description="Disordered" evidence="2">
    <location>
        <begin position="295"/>
        <end position="314"/>
    </location>
</feature>
<dbReference type="PROSITE" id="PS50089">
    <property type="entry name" value="ZF_RING_2"/>
    <property type="match status" value="1"/>
</dbReference>
<dbReference type="InterPro" id="IPR001841">
    <property type="entry name" value="Znf_RING"/>
</dbReference>
<accession>A0A835CEW8</accession>
<dbReference type="GO" id="GO:0008270">
    <property type="term" value="F:zinc ion binding"/>
    <property type="evidence" value="ECO:0007669"/>
    <property type="project" value="UniProtKB-KW"/>
</dbReference>
<keyword evidence="1" id="KW-0862">Zinc</keyword>
<feature type="region of interest" description="Disordered" evidence="2">
    <location>
        <begin position="105"/>
        <end position="144"/>
    </location>
</feature>
<dbReference type="AlphaFoldDB" id="A0A835CEW8"/>
<dbReference type="Proteomes" id="UP000634136">
    <property type="component" value="Unassembled WGS sequence"/>
</dbReference>
<dbReference type="Gene3D" id="3.30.40.10">
    <property type="entry name" value="Zinc/RING finger domain, C3HC4 (zinc finger)"/>
    <property type="match status" value="1"/>
</dbReference>
<keyword evidence="1" id="KW-0479">Metal-binding</keyword>
<feature type="compositionally biased region" description="Polar residues" evidence="2">
    <location>
        <begin position="576"/>
        <end position="589"/>
    </location>
</feature>
<feature type="region of interest" description="Disordered" evidence="2">
    <location>
        <begin position="540"/>
        <end position="644"/>
    </location>
</feature>
<dbReference type="PANTHER" id="PTHR47820:SF3">
    <property type="entry name" value="OS07G0499800 PROTEIN"/>
    <property type="match status" value="1"/>
</dbReference>
<feature type="region of interest" description="Disordered" evidence="2">
    <location>
        <begin position="331"/>
        <end position="362"/>
    </location>
</feature>
<proteinExistence type="predicted"/>
<name>A0A835CEW8_9FABA</name>
<feature type="compositionally biased region" description="Acidic residues" evidence="2">
    <location>
        <begin position="556"/>
        <end position="574"/>
    </location>
</feature>
<reference evidence="4" key="1">
    <citation type="submission" date="2020-09" db="EMBL/GenBank/DDBJ databases">
        <title>Genome-Enabled Discovery of Anthraquinone Biosynthesis in Senna tora.</title>
        <authorList>
            <person name="Kang S.-H."/>
            <person name="Pandey R.P."/>
            <person name="Lee C.-M."/>
            <person name="Sim J.-S."/>
            <person name="Jeong J.-T."/>
            <person name="Choi B.-S."/>
            <person name="Jung M."/>
            <person name="Ginzburg D."/>
            <person name="Zhao K."/>
            <person name="Won S.Y."/>
            <person name="Oh T.-J."/>
            <person name="Yu Y."/>
            <person name="Kim N.-H."/>
            <person name="Lee O.R."/>
            <person name="Lee T.-H."/>
            <person name="Bashyal P."/>
            <person name="Kim T.-S."/>
            <person name="Lee W.-H."/>
            <person name="Kawkins C."/>
            <person name="Kim C.-K."/>
            <person name="Kim J.S."/>
            <person name="Ahn B.O."/>
            <person name="Rhee S.Y."/>
            <person name="Sohng J.K."/>
        </authorList>
    </citation>
    <scope>NUCLEOTIDE SEQUENCE</scope>
    <source>
        <tissue evidence="4">Leaf</tissue>
    </source>
</reference>
<feature type="compositionally biased region" description="Low complexity" evidence="2">
    <location>
        <begin position="124"/>
        <end position="136"/>
    </location>
</feature>
<evidence type="ECO:0000313" key="5">
    <source>
        <dbReference type="Proteomes" id="UP000634136"/>
    </source>
</evidence>
<dbReference type="EMBL" id="JAAIUW010000002">
    <property type="protein sequence ID" value="KAF7840266.1"/>
    <property type="molecule type" value="Genomic_DNA"/>
</dbReference>